<accession>A0A1I2B0D0</accession>
<feature type="domain" description="Transposase IS200-like" evidence="1">
    <location>
        <begin position="9"/>
        <end position="123"/>
    </location>
</feature>
<gene>
    <name evidence="2" type="ORF">SAMN05192532_1029</name>
</gene>
<evidence type="ECO:0000313" key="2">
    <source>
        <dbReference type="EMBL" id="SFE49516.1"/>
    </source>
</evidence>
<evidence type="ECO:0000259" key="1">
    <source>
        <dbReference type="SMART" id="SM01321"/>
    </source>
</evidence>
<dbReference type="GO" id="GO:0004803">
    <property type="term" value="F:transposase activity"/>
    <property type="evidence" value="ECO:0007669"/>
    <property type="project" value="InterPro"/>
</dbReference>
<dbReference type="PANTHER" id="PTHR34322:SF2">
    <property type="entry name" value="TRANSPOSASE IS200-LIKE DOMAIN-CONTAINING PROTEIN"/>
    <property type="match status" value="1"/>
</dbReference>
<evidence type="ECO:0000313" key="3">
    <source>
        <dbReference type="Proteomes" id="UP000199516"/>
    </source>
</evidence>
<dbReference type="PANTHER" id="PTHR34322">
    <property type="entry name" value="TRANSPOSASE, Y1_TNP DOMAIN-CONTAINING"/>
    <property type="match status" value="1"/>
</dbReference>
<dbReference type="AlphaFoldDB" id="A0A1I2B0D0"/>
<organism evidence="2 3">
    <name type="scientific">Alteribacillus iranensis</name>
    <dbReference type="NCBI Taxonomy" id="930128"/>
    <lineage>
        <taxon>Bacteria</taxon>
        <taxon>Bacillati</taxon>
        <taxon>Bacillota</taxon>
        <taxon>Bacilli</taxon>
        <taxon>Bacillales</taxon>
        <taxon>Bacillaceae</taxon>
        <taxon>Alteribacillus</taxon>
    </lineage>
</organism>
<dbReference type="InterPro" id="IPR036515">
    <property type="entry name" value="Transposase_17_sf"/>
</dbReference>
<dbReference type="SMART" id="SM01321">
    <property type="entry name" value="Y1_Tnp"/>
    <property type="match status" value="1"/>
</dbReference>
<proteinExistence type="predicted"/>
<protein>
    <submittedName>
        <fullName evidence="2">REP element-mobilizing transposase RayT</fullName>
    </submittedName>
</protein>
<dbReference type="Gene3D" id="3.30.70.1290">
    <property type="entry name" value="Transposase IS200-like"/>
    <property type="match status" value="1"/>
</dbReference>
<dbReference type="InterPro" id="IPR002686">
    <property type="entry name" value="Transposase_17"/>
</dbReference>
<dbReference type="GO" id="GO:0003677">
    <property type="term" value="F:DNA binding"/>
    <property type="evidence" value="ECO:0007669"/>
    <property type="project" value="InterPro"/>
</dbReference>
<dbReference type="RefSeq" id="WP_091657974.1">
    <property type="nucleotide sequence ID" value="NZ_FONT01000002.1"/>
</dbReference>
<dbReference type="STRING" id="930128.SAMN05192532_1029"/>
<sequence>MARPQRIWFPGATFHVEASGLKNAPLFCDRKDYAHYLFLLSKHKLRENFDIHAYALLPKKVHLLIETVTEEISSLIQRLHTSYAMYYNRRHKQSGHVFNGRFVSQLILDETHFFETSRIIHLTPLEEKPKEDISSYRWCSARDYLSPQPEGDPPHPVLSLDRTLSPFPHPKHQAFQKFLNLIS</sequence>
<dbReference type="EMBL" id="FONT01000002">
    <property type="protein sequence ID" value="SFE49516.1"/>
    <property type="molecule type" value="Genomic_DNA"/>
</dbReference>
<name>A0A1I2B0D0_9BACI</name>
<dbReference type="GO" id="GO:0006313">
    <property type="term" value="P:DNA transposition"/>
    <property type="evidence" value="ECO:0007669"/>
    <property type="project" value="InterPro"/>
</dbReference>
<dbReference type="Proteomes" id="UP000199516">
    <property type="component" value="Unassembled WGS sequence"/>
</dbReference>
<reference evidence="2 3" key="1">
    <citation type="submission" date="2016-10" db="EMBL/GenBank/DDBJ databases">
        <authorList>
            <person name="de Groot N.N."/>
        </authorList>
    </citation>
    <scope>NUCLEOTIDE SEQUENCE [LARGE SCALE GENOMIC DNA]</scope>
    <source>
        <strain evidence="2 3">DSM 23995</strain>
    </source>
</reference>
<keyword evidence="3" id="KW-1185">Reference proteome</keyword>
<dbReference type="SUPFAM" id="SSF143422">
    <property type="entry name" value="Transposase IS200-like"/>
    <property type="match status" value="1"/>
</dbReference>